<proteinExistence type="predicted"/>
<dbReference type="RefSeq" id="WP_248553340.1">
    <property type="nucleotide sequence ID" value="NZ_JALPRK010000022.1"/>
</dbReference>
<dbReference type="EMBL" id="JALPRK010000022">
    <property type="protein sequence ID" value="MCK8489302.1"/>
    <property type="molecule type" value="Genomic_DNA"/>
</dbReference>
<comment type="caution">
    <text evidence="1">The sequence shown here is derived from an EMBL/GenBank/DDBJ whole genome shotgun (WGS) entry which is preliminary data.</text>
</comment>
<reference evidence="1" key="1">
    <citation type="submission" date="2022-04" db="EMBL/GenBank/DDBJ databases">
        <authorList>
            <person name="Seo M.-J."/>
        </authorList>
    </citation>
    <scope>NUCLEOTIDE SEQUENCE</scope>
    <source>
        <strain evidence="1">MBLB2552</strain>
    </source>
</reference>
<organism evidence="1 2">
    <name type="scientific">Paenibacillus mellifer</name>
    <dbReference type="NCBI Taxonomy" id="2937794"/>
    <lineage>
        <taxon>Bacteria</taxon>
        <taxon>Bacillati</taxon>
        <taxon>Bacillota</taxon>
        <taxon>Bacilli</taxon>
        <taxon>Bacillales</taxon>
        <taxon>Paenibacillaceae</taxon>
        <taxon>Paenibacillus</taxon>
    </lineage>
</organism>
<dbReference type="AlphaFoldDB" id="A0A9X2BRW7"/>
<gene>
    <name evidence="1" type="ORF">M0651_19195</name>
</gene>
<protein>
    <submittedName>
        <fullName evidence="1">O-methyltransferase</fullName>
    </submittedName>
</protein>
<sequence>MLRAEQISLVRQIDLVFKELEEELAGLSSGTVFLQIRNNTVGKFGIRHNPIAGRNGQLSEDTRGLNAEQIHSFRMMAIQALQFKRYWTHGEISYEFALRQGAVVIDAVMESNYNMANLLIQRYPHKDHGTNTYGNLSS</sequence>
<name>A0A9X2BRW7_9BACL</name>
<evidence type="ECO:0000313" key="2">
    <source>
        <dbReference type="Proteomes" id="UP001139534"/>
    </source>
</evidence>
<accession>A0A9X2BRW7</accession>
<dbReference type="Proteomes" id="UP001139534">
    <property type="component" value="Unassembled WGS sequence"/>
</dbReference>
<keyword evidence="2" id="KW-1185">Reference proteome</keyword>
<evidence type="ECO:0000313" key="1">
    <source>
        <dbReference type="EMBL" id="MCK8489302.1"/>
    </source>
</evidence>